<protein>
    <submittedName>
        <fullName evidence="3">Uncharacterized protein</fullName>
    </submittedName>
</protein>
<evidence type="ECO:0000313" key="3">
    <source>
        <dbReference type="EMBL" id="KAK9709557.1"/>
    </source>
</evidence>
<feature type="signal peptide" evidence="2">
    <location>
        <begin position="1"/>
        <end position="19"/>
    </location>
</feature>
<keyword evidence="1" id="KW-0812">Transmembrane</keyword>
<feature type="chain" id="PRO_5047168389" evidence="2">
    <location>
        <begin position="20"/>
        <end position="71"/>
    </location>
</feature>
<keyword evidence="4" id="KW-1185">Reference proteome</keyword>
<evidence type="ECO:0000256" key="1">
    <source>
        <dbReference type="SAM" id="Phobius"/>
    </source>
</evidence>
<evidence type="ECO:0000313" key="4">
    <source>
        <dbReference type="Proteomes" id="UP001479436"/>
    </source>
</evidence>
<feature type="non-terminal residue" evidence="3">
    <location>
        <position position="71"/>
    </location>
</feature>
<reference evidence="3 4" key="1">
    <citation type="submission" date="2023-04" db="EMBL/GenBank/DDBJ databases">
        <title>Genome of Basidiobolus ranarum AG-B5.</title>
        <authorList>
            <person name="Stajich J.E."/>
            <person name="Carter-House D."/>
            <person name="Gryganskyi A."/>
        </authorList>
    </citation>
    <scope>NUCLEOTIDE SEQUENCE [LARGE SCALE GENOMIC DNA]</scope>
    <source>
        <strain evidence="3 4">AG-B5</strain>
    </source>
</reference>
<proteinExistence type="predicted"/>
<organism evidence="3 4">
    <name type="scientific">Basidiobolus ranarum</name>
    <dbReference type="NCBI Taxonomy" id="34480"/>
    <lineage>
        <taxon>Eukaryota</taxon>
        <taxon>Fungi</taxon>
        <taxon>Fungi incertae sedis</taxon>
        <taxon>Zoopagomycota</taxon>
        <taxon>Entomophthoromycotina</taxon>
        <taxon>Basidiobolomycetes</taxon>
        <taxon>Basidiobolales</taxon>
        <taxon>Basidiobolaceae</taxon>
        <taxon>Basidiobolus</taxon>
    </lineage>
</organism>
<comment type="caution">
    <text evidence="3">The sequence shown here is derived from an EMBL/GenBank/DDBJ whole genome shotgun (WGS) entry which is preliminary data.</text>
</comment>
<gene>
    <name evidence="3" type="ORF">K7432_008958</name>
</gene>
<keyword evidence="1" id="KW-0472">Membrane</keyword>
<keyword evidence="1" id="KW-1133">Transmembrane helix</keyword>
<accession>A0ABR2VXU0</accession>
<evidence type="ECO:0000256" key="2">
    <source>
        <dbReference type="SAM" id="SignalP"/>
    </source>
</evidence>
<dbReference type="Proteomes" id="UP001479436">
    <property type="component" value="Unassembled WGS sequence"/>
</dbReference>
<sequence>MKLQYIIFALLALSFVAYAAEPIDADLGGGLTVVIITALVKAGLRLAKTQTSCQACKGLCNRIFSGSVRDT</sequence>
<name>A0ABR2VXU0_9FUNG</name>
<dbReference type="EMBL" id="JASJQH010007402">
    <property type="protein sequence ID" value="KAK9709557.1"/>
    <property type="molecule type" value="Genomic_DNA"/>
</dbReference>
<feature type="transmembrane region" description="Helical" evidence="1">
    <location>
        <begin position="29"/>
        <end position="47"/>
    </location>
</feature>
<keyword evidence="2" id="KW-0732">Signal</keyword>